<dbReference type="PANTHER" id="PTHR31668:SF30">
    <property type="entry name" value="ZN(II)2CYS6 TRANSCRIPTION FACTOR (EUROFUNG)"/>
    <property type="match status" value="1"/>
</dbReference>
<feature type="compositionally biased region" description="Basic and acidic residues" evidence="2">
    <location>
        <begin position="819"/>
        <end position="828"/>
    </location>
</feature>
<feature type="region of interest" description="Disordered" evidence="2">
    <location>
        <begin position="100"/>
        <end position="169"/>
    </location>
</feature>
<gene>
    <name evidence="3" type="ORF">PANT_9c00029</name>
</gene>
<dbReference type="EMBL" id="DF196775">
    <property type="protein sequence ID" value="GAC73267.1"/>
    <property type="molecule type" value="Genomic_DNA"/>
</dbReference>
<dbReference type="InterPro" id="IPR036864">
    <property type="entry name" value="Zn2-C6_fun-type_DNA-bd_sf"/>
</dbReference>
<feature type="region of interest" description="Disordered" evidence="2">
    <location>
        <begin position="1"/>
        <end position="56"/>
    </location>
</feature>
<evidence type="ECO:0008006" key="5">
    <source>
        <dbReference type="Google" id="ProtNLM"/>
    </source>
</evidence>
<proteinExistence type="predicted"/>
<dbReference type="STRING" id="1151754.M9ME89"/>
<dbReference type="GO" id="GO:0000981">
    <property type="term" value="F:DNA-binding transcription factor activity, RNA polymerase II-specific"/>
    <property type="evidence" value="ECO:0007669"/>
    <property type="project" value="InterPro"/>
</dbReference>
<evidence type="ECO:0000313" key="4">
    <source>
        <dbReference type="Proteomes" id="UP000011976"/>
    </source>
</evidence>
<evidence type="ECO:0000256" key="2">
    <source>
        <dbReference type="SAM" id="MobiDB-lite"/>
    </source>
</evidence>
<dbReference type="Proteomes" id="UP000011976">
    <property type="component" value="Unassembled WGS sequence"/>
</dbReference>
<dbReference type="GO" id="GO:0008270">
    <property type="term" value="F:zinc ion binding"/>
    <property type="evidence" value="ECO:0007669"/>
    <property type="project" value="InterPro"/>
</dbReference>
<dbReference type="OrthoDB" id="2595934at2759"/>
<feature type="compositionally biased region" description="Basic residues" evidence="2">
    <location>
        <begin position="43"/>
        <end position="54"/>
    </location>
</feature>
<reference evidence="4" key="1">
    <citation type="journal article" date="2013" name="Genome Announc.">
        <title>Genome sequence of the basidiomycetous yeast Pseudozyma antarctica T-34, a producer of the glycolipid biosurfactants mannosylerythritol lipids.</title>
        <authorList>
            <person name="Morita T."/>
            <person name="Koike H."/>
            <person name="Koyama Y."/>
            <person name="Hagiwara H."/>
            <person name="Ito E."/>
            <person name="Fukuoka T."/>
            <person name="Imura T."/>
            <person name="Machida M."/>
            <person name="Kitamoto D."/>
        </authorList>
    </citation>
    <scope>NUCLEOTIDE SEQUENCE [LARGE SCALE GENOMIC DNA]</scope>
    <source>
        <strain evidence="4">T-34</strain>
    </source>
</reference>
<accession>M9ME89</accession>
<evidence type="ECO:0000313" key="3">
    <source>
        <dbReference type="EMBL" id="GAC73267.1"/>
    </source>
</evidence>
<feature type="compositionally biased region" description="Polar residues" evidence="2">
    <location>
        <begin position="136"/>
        <end position="148"/>
    </location>
</feature>
<protein>
    <recommendedName>
        <fullName evidence="5">Zn(2)-C6 fungal-type domain-containing protein</fullName>
    </recommendedName>
</protein>
<dbReference type="AlphaFoldDB" id="M9ME89"/>
<organism evidence="3 4">
    <name type="scientific">Pseudozyma antarctica (strain T-34)</name>
    <name type="common">Yeast</name>
    <name type="synonym">Candida antarctica</name>
    <dbReference type="NCBI Taxonomy" id="1151754"/>
    <lineage>
        <taxon>Eukaryota</taxon>
        <taxon>Fungi</taxon>
        <taxon>Dikarya</taxon>
        <taxon>Basidiomycota</taxon>
        <taxon>Ustilaginomycotina</taxon>
        <taxon>Ustilaginomycetes</taxon>
        <taxon>Ustilaginales</taxon>
        <taxon>Ustilaginaceae</taxon>
        <taxon>Moesziomyces</taxon>
    </lineage>
</organism>
<dbReference type="SUPFAM" id="SSF57701">
    <property type="entry name" value="Zn2/Cys6 DNA-binding domain"/>
    <property type="match status" value="1"/>
</dbReference>
<feature type="compositionally biased region" description="Polar residues" evidence="2">
    <location>
        <begin position="229"/>
        <end position="249"/>
    </location>
</feature>
<evidence type="ECO:0000256" key="1">
    <source>
        <dbReference type="ARBA" id="ARBA00023242"/>
    </source>
</evidence>
<dbReference type="PANTHER" id="PTHR31668">
    <property type="entry name" value="GLUCOSE TRANSPORT TRANSCRIPTION REGULATOR RGT1-RELATED-RELATED"/>
    <property type="match status" value="1"/>
</dbReference>
<dbReference type="InterPro" id="IPR050797">
    <property type="entry name" value="Carb_Metab_Trans_Reg"/>
</dbReference>
<feature type="compositionally biased region" description="Low complexity" evidence="2">
    <location>
        <begin position="155"/>
        <end position="166"/>
    </location>
</feature>
<feature type="region of interest" description="Disordered" evidence="2">
    <location>
        <begin position="868"/>
        <end position="887"/>
    </location>
</feature>
<dbReference type="Gene3D" id="4.10.240.10">
    <property type="entry name" value="Zn(2)-C6 fungal-type DNA-binding domain"/>
    <property type="match status" value="1"/>
</dbReference>
<keyword evidence="1" id="KW-0539">Nucleus</keyword>
<feature type="compositionally biased region" description="Polar residues" evidence="2">
    <location>
        <begin position="797"/>
        <end position="807"/>
    </location>
</feature>
<feature type="region of interest" description="Disordered" evidence="2">
    <location>
        <begin position="796"/>
        <end position="832"/>
    </location>
</feature>
<feature type="region of interest" description="Disordered" evidence="2">
    <location>
        <begin position="200"/>
        <end position="251"/>
    </location>
</feature>
<name>M9ME89_PSEA3</name>
<sequence length="1039" mass="113326">MDRPVGYSYGGSDAANDTNFPRFSAQGGAVPASYDDASEMPRIQKRPRRTHARRSCQMCQQRKARCELPDLEVPSSPLPLPDHQACHRCKTLQISCIVDDANKKKPRKNTADADSAQPGSSKRRASASVAVDRPRTMQNSSTSASLSSFGDRRSMGSNRSNSSAGMLPSGLADADADSLKFAGGRELGNQIVYPAEAKLVSKTPDTSDEDEQPDPATDFSARSDRQPDRTNSSETYIKTQDRAPSNAANIDTWERYSTRSRPLTLLTELVPRQAGFASKIFRLVSARATIETDVSEIIPDAKSKILSDWCEENLTLWMPHISNAYQLRQDSLQGKQTLSTQLLEQVLYLIALQHIRDPNDDVARFSVVRFVIRDTARLVLTSPRSSKGVEALELLSLFPVDVSAIPGPSRSRIRTDSLISASERVARSVRLDRVAISAAAPYSFFSSTSPLDEFETKRTAMTWASVKTWLTSFTLGDDELFESVDDRFFSDDWSRSLILPLELGETDAAARLVEAGQNENDLFARKAWSRSRRLGSIGLAMRCLGMRRLVEAFHAIRTTPVDLDESDRLFRLATILDDYKRSVDSIDDEFRDRLADLNQDSHLLRSWLSIETTAGFLLVLCIGILRGLGIDKKEDVQTQELALMIRGENASSEMREFLTRYGEHRILAAEKVLVNTTILCRDARASAGSGLSGKSWMRDGQSRTVVPIMNLCGYALEAAFNAMEWHATMFQLWKTPPKRAESWRLVFSDLIAAMLSLDPIGSIENGSIPATCAFILQGMLKVIVLWTQCSRNKDIQRTTSTSTSFTEPNGRDGPSNSRDSNRLFEQSHESAAPAADLARYEALIQDDMATSRTFDAVQAFDSSANAASMGNPNAMRSGQHGPGSNLSSITASMFAANVSSSQGNGPSPNGAGPAFASNASESLAAALPRSVESQARALGIPTEHGAFSAYRAPPMSSLDGSTASGTVSPMPLAAQYAAVGNGNGTALDGGAAVPGADFSMRNEEGRPSVAYDSLDFILNDVLGSSQWSGILQDIWRTDI</sequence>